<comment type="caution">
    <text evidence="2">The sequence shown here is derived from an EMBL/GenBank/DDBJ whole genome shotgun (WGS) entry which is preliminary data.</text>
</comment>
<evidence type="ECO:0000313" key="3">
    <source>
        <dbReference type="Proteomes" id="UP001500037"/>
    </source>
</evidence>
<dbReference type="InterPro" id="IPR043130">
    <property type="entry name" value="CDP-OH_PTrfase_TM_dom"/>
</dbReference>
<organism evidence="2 3">
    <name type="scientific">Kitasatospora nipponensis</name>
    <dbReference type="NCBI Taxonomy" id="258049"/>
    <lineage>
        <taxon>Bacteria</taxon>
        <taxon>Bacillati</taxon>
        <taxon>Actinomycetota</taxon>
        <taxon>Actinomycetes</taxon>
        <taxon>Kitasatosporales</taxon>
        <taxon>Streptomycetaceae</taxon>
        <taxon>Kitasatospora</taxon>
    </lineage>
</organism>
<dbReference type="EMBL" id="BAAALF010000077">
    <property type="protein sequence ID" value="GAA1246883.1"/>
    <property type="molecule type" value="Genomic_DNA"/>
</dbReference>
<dbReference type="Gene3D" id="1.20.120.1760">
    <property type="match status" value="1"/>
</dbReference>
<evidence type="ECO:0000313" key="2">
    <source>
        <dbReference type="EMBL" id="GAA1246883.1"/>
    </source>
</evidence>
<evidence type="ECO:0000256" key="1">
    <source>
        <dbReference type="SAM" id="MobiDB-lite"/>
    </source>
</evidence>
<sequence length="145" mass="15724">MSTRDRETAPGQPTGPARAATVDDVRALTCKRLNAWWTVLLVDPVAVRLVHWTDRHTRITSDQVTWVSTLAGLGAAGRFARGDRGSLLAGARLYHLSFVLDCVDGIGPPPRQRHALRQLARLCPGPGPRGLLHRRADGRRAGAPA</sequence>
<protein>
    <submittedName>
        <fullName evidence="2">Uncharacterized protein</fullName>
    </submittedName>
</protein>
<dbReference type="Proteomes" id="UP001500037">
    <property type="component" value="Unassembled WGS sequence"/>
</dbReference>
<name>A0ABN1WGG7_9ACTN</name>
<gene>
    <name evidence="2" type="ORF">GCM10009665_42310</name>
</gene>
<accession>A0ABN1WGG7</accession>
<keyword evidence="3" id="KW-1185">Reference proteome</keyword>
<feature type="region of interest" description="Disordered" evidence="1">
    <location>
        <begin position="1"/>
        <end position="20"/>
    </location>
</feature>
<proteinExistence type="predicted"/>
<reference evidence="2 3" key="1">
    <citation type="journal article" date="2019" name="Int. J. Syst. Evol. Microbiol.">
        <title>The Global Catalogue of Microorganisms (GCM) 10K type strain sequencing project: providing services to taxonomists for standard genome sequencing and annotation.</title>
        <authorList>
            <consortium name="The Broad Institute Genomics Platform"/>
            <consortium name="The Broad Institute Genome Sequencing Center for Infectious Disease"/>
            <person name="Wu L."/>
            <person name="Ma J."/>
        </authorList>
    </citation>
    <scope>NUCLEOTIDE SEQUENCE [LARGE SCALE GENOMIC DNA]</scope>
    <source>
        <strain evidence="2 3">JCM 13004</strain>
    </source>
</reference>